<dbReference type="InterPro" id="IPR033904">
    <property type="entry name" value="Trans_IPPS_HH"/>
</dbReference>
<dbReference type="AlphaFoldDB" id="A0A212S0N1"/>
<dbReference type="Pfam" id="PF00494">
    <property type="entry name" value="SQS_PSY"/>
    <property type="match status" value="1"/>
</dbReference>
<dbReference type="CDD" id="cd00683">
    <property type="entry name" value="Trans_IPPS_HH"/>
    <property type="match status" value="1"/>
</dbReference>
<evidence type="ECO:0000256" key="1">
    <source>
        <dbReference type="ARBA" id="ARBA00004684"/>
    </source>
</evidence>
<dbReference type="Gene3D" id="1.10.600.10">
    <property type="entry name" value="Farnesyl Diphosphate Synthase"/>
    <property type="match status" value="1"/>
</dbReference>
<evidence type="ECO:0000256" key="4">
    <source>
        <dbReference type="ARBA" id="ARBA00022746"/>
    </source>
</evidence>
<dbReference type="SFLD" id="SFLDS00005">
    <property type="entry name" value="Isoprenoid_Synthase_Type_I"/>
    <property type="match status" value="1"/>
</dbReference>
<accession>A0A212S0N1</accession>
<dbReference type="SFLD" id="SFLDG01018">
    <property type="entry name" value="Squalene/Phytoene_Synthase_Lik"/>
    <property type="match status" value="1"/>
</dbReference>
<proteinExistence type="inferred from homology"/>
<dbReference type="RefSeq" id="WP_088521695.1">
    <property type="nucleotide sequence ID" value="NZ_FYDG01000010.1"/>
</dbReference>
<evidence type="ECO:0000256" key="3">
    <source>
        <dbReference type="ARBA" id="ARBA00022679"/>
    </source>
</evidence>
<dbReference type="PROSITE" id="PS01044">
    <property type="entry name" value="SQUALEN_PHYTOEN_SYN_1"/>
    <property type="match status" value="1"/>
</dbReference>
<dbReference type="Proteomes" id="UP000198418">
    <property type="component" value="Unassembled WGS sequence"/>
</dbReference>
<keyword evidence="3" id="KW-0808">Transferase</keyword>
<dbReference type="PANTHER" id="PTHR31480">
    <property type="entry name" value="BIFUNCTIONAL LYCOPENE CYCLASE/PHYTOENE SYNTHASE"/>
    <property type="match status" value="1"/>
</dbReference>
<gene>
    <name evidence="6" type="ORF">SAMN06265338_11037</name>
</gene>
<dbReference type="GO" id="GO:0051996">
    <property type="term" value="F:squalene synthase [NAD(P)H] activity"/>
    <property type="evidence" value="ECO:0007669"/>
    <property type="project" value="InterPro"/>
</dbReference>
<dbReference type="InterPro" id="IPR008949">
    <property type="entry name" value="Isoprenoid_synthase_dom_sf"/>
</dbReference>
<evidence type="ECO:0000313" key="6">
    <source>
        <dbReference type="EMBL" id="SNB78623.1"/>
    </source>
</evidence>
<reference evidence="7" key="1">
    <citation type="submission" date="2017-06" db="EMBL/GenBank/DDBJ databases">
        <authorList>
            <person name="Varghese N."/>
            <person name="Submissions S."/>
        </authorList>
    </citation>
    <scope>NUCLEOTIDE SEQUENCE [LARGE SCALE GENOMIC DNA]</scope>
    <source>
        <strain evidence="7">DSM 137</strain>
    </source>
</reference>
<dbReference type="InterPro" id="IPR019845">
    <property type="entry name" value="Squalene/phytoene_synthase_CS"/>
</dbReference>
<dbReference type="GO" id="GO:0004311">
    <property type="term" value="F:geranylgeranyl diphosphate synthase activity"/>
    <property type="evidence" value="ECO:0007669"/>
    <property type="project" value="InterPro"/>
</dbReference>
<evidence type="ECO:0000313" key="7">
    <source>
        <dbReference type="Proteomes" id="UP000198418"/>
    </source>
</evidence>
<dbReference type="EMBL" id="FYDG01000010">
    <property type="protein sequence ID" value="SNB78623.1"/>
    <property type="molecule type" value="Genomic_DNA"/>
</dbReference>
<protein>
    <submittedName>
        <fullName evidence="6">Phytoene synthase</fullName>
    </submittedName>
</protein>
<name>A0A212S0N1_RHOAC</name>
<keyword evidence="7" id="KW-1185">Reference proteome</keyword>
<dbReference type="InterPro" id="IPR044843">
    <property type="entry name" value="Trans_IPPS_bact-type"/>
</dbReference>
<organism evidence="6 7">
    <name type="scientific">Rhodoblastus acidophilus</name>
    <name type="common">Rhodopseudomonas acidophila</name>
    <dbReference type="NCBI Taxonomy" id="1074"/>
    <lineage>
        <taxon>Bacteria</taxon>
        <taxon>Pseudomonadati</taxon>
        <taxon>Pseudomonadota</taxon>
        <taxon>Alphaproteobacteria</taxon>
        <taxon>Hyphomicrobiales</taxon>
        <taxon>Rhodoblastaceae</taxon>
        <taxon>Rhodoblastus</taxon>
    </lineage>
</organism>
<comment type="cofactor">
    <cofactor evidence="5">
        <name>ATP</name>
        <dbReference type="ChEBI" id="CHEBI:30616"/>
    </cofactor>
</comment>
<comment type="pathway">
    <text evidence="1">Carotenoid biosynthesis; phytoene biosynthesis.</text>
</comment>
<dbReference type="InterPro" id="IPR002060">
    <property type="entry name" value="Squ/phyt_synthse"/>
</dbReference>
<sequence>MPPLLLKGPLASEADHAACRESIRGGSKSFFAASWLLPESVRRPAFGLYAFCRLADDAVDENEAKAAAVERLRERLDRVYEGTPFDHPADRAFSDIVRSYCIPREIPFALIDGFVWDSEGRMPANLSELRAYSARVASTVGVMMTLLMGVRDSAALARACDLGVAMQLTNIARDVGEDARAGRLYLPLDWLVEEGVDVEGFLANPTPTDAVRSVIARVLAEADVLYERARDGVARLPVSCRPAILAAALIYCEIGREVERRGHDSVTSRAYVGNRRKLALLAEASVRAIAPQTKAPWPPLPETAYLVDAIAREPAPDFDPITLRSRAIKVLEMYERLERRDRAQQVVR</sequence>
<dbReference type="GO" id="GO:0016117">
    <property type="term" value="P:carotenoid biosynthetic process"/>
    <property type="evidence" value="ECO:0007669"/>
    <property type="project" value="UniProtKB-KW"/>
</dbReference>
<evidence type="ECO:0000256" key="5">
    <source>
        <dbReference type="ARBA" id="ARBA00053028"/>
    </source>
</evidence>
<keyword evidence="4" id="KW-0125">Carotenoid biosynthesis</keyword>
<dbReference type="SUPFAM" id="SSF48576">
    <property type="entry name" value="Terpenoid synthases"/>
    <property type="match status" value="1"/>
</dbReference>
<evidence type="ECO:0000256" key="2">
    <source>
        <dbReference type="ARBA" id="ARBA00006251"/>
    </source>
</evidence>
<dbReference type="FunFam" id="1.10.600.10:FF:000020">
    <property type="entry name" value="Phytoene synthase"/>
    <property type="match status" value="1"/>
</dbReference>
<dbReference type="PROSITE" id="PS01045">
    <property type="entry name" value="SQUALEN_PHYTOEN_SYN_2"/>
    <property type="match status" value="1"/>
</dbReference>
<dbReference type="OrthoDB" id="9807580at2"/>
<dbReference type="SFLD" id="SFLDG01212">
    <property type="entry name" value="Phytoene_synthase_like"/>
    <property type="match status" value="1"/>
</dbReference>
<comment type="similarity">
    <text evidence="2">Belongs to the phytoene/squalene synthase family.</text>
</comment>